<dbReference type="SMART" id="SM00767">
    <property type="entry name" value="DCD"/>
    <property type="match status" value="1"/>
</dbReference>
<feature type="domain" description="DCD" evidence="3">
    <location>
        <begin position="32"/>
        <end position="166"/>
    </location>
</feature>
<dbReference type="Proteomes" id="UP000825935">
    <property type="component" value="Chromosome 18"/>
</dbReference>
<accession>A0A8T2SNX9</accession>
<dbReference type="EMBL" id="CM035423">
    <property type="protein sequence ID" value="KAH7365675.1"/>
    <property type="molecule type" value="Genomic_DNA"/>
</dbReference>
<feature type="region of interest" description="Disordered" evidence="2">
    <location>
        <begin position="1"/>
        <end position="23"/>
    </location>
</feature>
<evidence type="ECO:0000313" key="4">
    <source>
        <dbReference type="EMBL" id="KAH7365671.1"/>
    </source>
</evidence>
<dbReference type="Pfam" id="PF10539">
    <property type="entry name" value="Dev_Cell_Death"/>
    <property type="match status" value="1"/>
</dbReference>
<feature type="compositionally biased region" description="Polar residues" evidence="2">
    <location>
        <begin position="9"/>
        <end position="21"/>
    </location>
</feature>
<dbReference type="EMBL" id="CM035423">
    <property type="protein sequence ID" value="KAH7365668.1"/>
    <property type="molecule type" value="Genomic_DNA"/>
</dbReference>
<keyword evidence="5" id="KW-1185">Reference proteome</keyword>
<dbReference type="EMBL" id="CM035423">
    <property type="protein sequence ID" value="KAH7365669.1"/>
    <property type="molecule type" value="Genomic_DNA"/>
</dbReference>
<gene>
    <name evidence="4" type="ORF">KP509_18G040600</name>
</gene>
<comment type="caution">
    <text evidence="4">The sequence shown here is derived from an EMBL/GenBank/DDBJ whole genome shotgun (WGS) entry which is preliminary data.</text>
</comment>
<dbReference type="AlphaFoldDB" id="A0A8T2SNX9"/>
<dbReference type="PANTHER" id="PTHR46034:SF7">
    <property type="entry name" value="INFLUENZA VIRUS NS1A-BINDING PROTEIN"/>
    <property type="match status" value="1"/>
</dbReference>
<protein>
    <recommendedName>
        <fullName evidence="3">DCD domain-containing protein</fullName>
    </recommendedName>
</protein>
<evidence type="ECO:0000256" key="2">
    <source>
        <dbReference type="SAM" id="MobiDB-lite"/>
    </source>
</evidence>
<organism evidence="4 5">
    <name type="scientific">Ceratopteris richardii</name>
    <name type="common">Triangle waterfern</name>
    <dbReference type="NCBI Taxonomy" id="49495"/>
    <lineage>
        <taxon>Eukaryota</taxon>
        <taxon>Viridiplantae</taxon>
        <taxon>Streptophyta</taxon>
        <taxon>Embryophyta</taxon>
        <taxon>Tracheophyta</taxon>
        <taxon>Polypodiopsida</taxon>
        <taxon>Polypodiidae</taxon>
        <taxon>Polypodiales</taxon>
        <taxon>Pteridineae</taxon>
        <taxon>Pteridaceae</taxon>
        <taxon>Parkerioideae</taxon>
        <taxon>Ceratopteris</taxon>
    </lineage>
</organism>
<dbReference type="PANTHER" id="PTHR46034">
    <property type="match status" value="1"/>
</dbReference>
<dbReference type="OrthoDB" id="45365at2759"/>
<reference evidence="4" key="1">
    <citation type="submission" date="2021-08" db="EMBL/GenBank/DDBJ databases">
        <title>WGS assembly of Ceratopteris richardii.</title>
        <authorList>
            <person name="Marchant D.B."/>
            <person name="Chen G."/>
            <person name="Jenkins J."/>
            <person name="Shu S."/>
            <person name="Leebens-Mack J."/>
            <person name="Grimwood J."/>
            <person name="Schmutz J."/>
            <person name="Soltis P."/>
            <person name="Soltis D."/>
            <person name="Chen Z.-H."/>
        </authorList>
    </citation>
    <scope>NUCLEOTIDE SEQUENCE</scope>
    <source>
        <strain evidence="4">Whitten #5841</strain>
        <tissue evidence="4">Leaf</tissue>
    </source>
</reference>
<dbReference type="GO" id="GO:0034976">
    <property type="term" value="P:response to endoplasmic reticulum stress"/>
    <property type="evidence" value="ECO:0007669"/>
    <property type="project" value="InterPro"/>
</dbReference>
<proteinExistence type="predicted"/>
<evidence type="ECO:0000259" key="3">
    <source>
        <dbReference type="PROSITE" id="PS51222"/>
    </source>
</evidence>
<dbReference type="InterPro" id="IPR044832">
    <property type="entry name" value="NRP-like"/>
</dbReference>
<dbReference type="EMBL" id="CM035423">
    <property type="protein sequence ID" value="KAH7365671.1"/>
    <property type="molecule type" value="Genomic_DNA"/>
</dbReference>
<feature type="compositionally biased region" description="Basic and acidic residues" evidence="2">
    <location>
        <begin position="282"/>
        <end position="294"/>
    </location>
</feature>
<evidence type="ECO:0000313" key="5">
    <source>
        <dbReference type="Proteomes" id="UP000825935"/>
    </source>
</evidence>
<sequence length="488" mass="55242">MGAGRKTESYTGLHSPSSVAGPSSPFLNLPPEQLAAVIFGCDHATYNECVTQFLFGLRASHISYVKNVRPGMPLFLFNYNDRKLHGIFEADSYGEMNINPYAWTDGKQKTQFPAQTRVRVRCQCAPLTENIYKQALAANYVNNAQRHILFELNHVQTDKLISLYMRNSLSVSRHVVGLQCGSMSADKGEDVDSWMKHKKPQTAALKAWENAVAFTSAQNFGYSILEYKGAISPGQRYDDPSNRVESSSQDFLQKDVEPMPGDSVNWNAAAASSSFNTDEALEEHTKSEKHHERTEKLEIVETLKQQKFKGKQIYGDRKVEDLNLQEHAYNEPSNSDTLDVPESSCSSLVEWESLAQEQCLQEQIMLREDREQLKEKLEALDISVDKAISKNLERSALAIFQMRQDRIKTRHLMDEAMTREELLKELEELRKKNATLEYAQQMLDVLKSDMARMFSDLAALKADMARVLKVEVLSKSGKEGGLMPYSTE</sequence>
<feature type="region of interest" description="Disordered" evidence="2">
    <location>
        <begin position="272"/>
        <end position="294"/>
    </location>
</feature>
<dbReference type="PROSITE" id="PS51222">
    <property type="entry name" value="DCD"/>
    <property type="match status" value="1"/>
</dbReference>
<dbReference type="EMBL" id="CM035423">
    <property type="protein sequence ID" value="KAH7365677.1"/>
    <property type="molecule type" value="Genomic_DNA"/>
</dbReference>
<dbReference type="OMA" id="DSWEENC"/>
<evidence type="ECO:0000256" key="1">
    <source>
        <dbReference type="SAM" id="Coils"/>
    </source>
</evidence>
<keyword evidence="1" id="KW-0175">Coiled coil</keyword>
<name>A0A8T2SNX9_CERRI</name>
<dbReference type="InterPro" id="IPR013989">
    <property type="entry name" value="Dev_and_cell_death_domain"/>
</dbReference>
<feature type="coiled-coil region" evidence="1">
    <location>
        <begin position="370"/>
        <end position="439"/>
    </location>
</feature>